<dbReference type="EMBL" id="WPIP01000227">
    <property type="protein sequence ID" value="MVM93528.1"/>
    <property type="molecule type" value="Genomic_DNA"/>
</dbReference>
<dbReference type="Proteomes" id="UP000439424">
    <property type="component" value="Unassembled WGS sequence"/>
</dbReference>
<evidence type="ECO:0000313" key="2">
    <source>
        <dbReference type="EMBL" id="MVM93528.1"/>
    </source>
</evidence>
<dbReference type="RefSeq" id="WP_157010811.1">
    <property type="nucleotide sequence ID" value="NZ_JAQBHQ010000033.1"/>
</dbReference>
<dbReference type="AlphaFoldDB" id="A0A6I4HS62"/>
<organism evidence="2 3">
    <name type="scientific">Acinetobacter baumannii</name>
    <dbReference type="NCBI Taxonomy" id="470"/>
    <lineage>
        <taxon>Bacteria</taxon>
        <taxon>Pseudomonadati</taxon>
        <taxon>Pseudomonadota</taxon>
        <taxon>Gammaproteobacteria</taxon>
        <taxon>Moraxellales</taxon>
        <taxon>Moraxellaceae</taxon>
        <taxon>Acinetobacter</taxon>
        <taxon>Acinetobacter calcoaceticus/baumannii complex</taxon>
    </lineage>
</organism>
<reference evidence="2 3" key="1">
    <citation type="submission" date="2019-11" db="EMBL/GenBank/DDBJ databases">
        <title>Multidrug-resistant Acinetobacter baumannii moving toward extensively drug-resistant over fifteen years in South of Brazil.</title>
        <authorList>
            <person name="Fedrigo N.H."/>
            <person name="Cerdeira L."/>
            <person name="Fuga B."/>
            <person name="Marini P.V.B."/>
            <person name="Shinohara D.R."/>
            <person name="Carrara-Marroni F.E."/>
            <person name="Lincopan N."/>
            <person name="Tognim M.C.B."/>
        </authorList>
    </citation>
    <scope>NUCLEOTIDE SEQUENCE [LARGE SCALE GENOMIC DNA]</scope>
    <source>
        <strain evidence="2 3">Ac576</strain>
    </source>
</reference>
<dbReference type="Gene3D" id="1.10.10.10">
    <property type="entry name" value="Winged helix-like DNA-binding domain superfamily/Winged helix DNA-binding domain"/>
    <property type="match status" value="1"/>
</dbReference>
<dbReference type="Pfam" id="PF13730">
    <property type="entry name" value="HTH_36"/>
    <property type="match status" value="1"/>
</dbReference>
<feature type="compositionally biased region" description="Polar residues" evidence="1">
    <location>
        <begin position="121"/>
        <end position="130"/>
    </location>
</feature>
<comment type="caution">
    <text evidence="2">The sequence shown here is derived from an EMBL/GenBank/DDBJ whole genome shotgun (WGS) entry which is preliminary data.</text>
</comment>
<evidence type="ECO:0000313" key="3">
    <source>
        <dbReference type="Proteomes" id="UP000439424"/>
    </source>
</evidence>
<dbReference type="InterPro" id="IPR036388">
    <property type="entry name" value="WH-like_DNA-bd_sf"/>
</dbReference>
<accession>A0A6I4HS62</accession>
<dbReference type="InterPro" id="IPR036390">
    <property type="entry name" value="WH_DNA-bd_sf"/>
</dbReference>
<name>A0A6I4HS62_ACIBA</name>
<gene>
    <name evidence="2" type="ORF">GNY86_18500</name>
</gene>
<protein>
    <submittedName>
        <fullName evidence="2">Helix-turn-helix domain-containing protein</fullName>
    </submittedName>
</protein>
<dbReference type="SUPFAM" id="SSF46785">
    <property type="entry name" value="Winged helix' DNA-binding domain"/>
    <property type="match status" value="1"/>
</dbReference>
<evidence type="ECO:0000256" key="1">
    <source>
        <dbReference type="SAM" id="MobiDB-lite"/>
    </source>
</evidence>
<proteinExistence type="predicted"/>
<feature type="compositionally biased region" description="Basic and acidic residues" evidence="1">
    <location>
        <begin position="103"/>
        <end position="120"/>
    </location>
</feature>
<feature type="region of interest" description="Disordered" evidence="1">
    <location>
        <begin position="103"/>
        <end position="130"/>
    </location>
</feature>
<sequence>MSLDATVWAWRVELPQIKGGSKKPMKRLVLLSLADRAGEDHCCYPSVSRLSKDTGMDRKTIFKVIAELIEDGLIEDSGKREGSTKQVIVYRLKGVTGREEAGEIKNKQYQKRDSSKDENNSTKNGTVPKTEQYHFSGQRVPFFRGNSTKNGTQNLSMNLSLESKNKKSWLCLKKLREEIFLSDKSVDFDQLVMESWYHRELRAFELNNASKNLCDDLLIFHFADWLLNAKAKYERRQKASQPAKSFSGEQNNSTGLSQKQIAVFADKLSKHPEFSSKYAEGNESYEQLAARIAVKLADPVHQQKWMPYLIQVGFQKGKGAAA</sequence>